<evidence type="ECO:0000256" key="2">
    <source>
        <dbReference type="ARBA" id="ARBA00023239"/>
    </source>
</evidence>
<evidence type="ECO:0000259" key="3">
    <source>
        <dbReference type="SMART" id="SM01119"/>
    </source>
</evidence>
<proteinExistence type="inferred from homology"/>
<dbReference type="InterPro" id="IPR026956">
    <property type="entry name" value="D-ser_dehydrat-like_dom"/>
</dbReference>
<dbReference type="Pfam" id="PF14031">
    <property type="entry name" value="D-ser_dehydrat"/>
    <property type="match status" value="1"/>
</dbReference>
<dbReference type="RefSeq" id="WP_088255072.1">
    <property type="nucleotide sequence ID" value="NZ_NIDE01000005.1"/>
</dbReference>
<dbReference type="CDD" id="cd06821">
    <property type="entry name" value="PLPDE_III_D-TA"/>
    <property type="match status" value="1"/>
</dbReference>
<reference evidence="5" key="1">
    <citation type="submission" date="2017-06" db="EMBL/GenBank/DDBJ databases">
        <title>Genome analysis of Fimbriiglobus ruber SP5, the first member of the order Planctomycetales with confirmed chitinolytic capability.</title>
        <authorList>
            <person name="Ravin N.V."/>
            <person name="Rakitin A.L."/>
            <person name="Ivanova A.A."/>
            <person name="Beletsky A.V."/>
            <person name="Kulichevskaya I.S."/>
            <person name="Mardanov A.V."/>
            <person name="Dedysh S.N."/>
        </authorList>
    </citation>
    <scope>NUCLEOTIDE SEQUENCE [LARGE SCALE GENOMIC DNA]</scope>
    <source>
        <strain evidence="5">SP5</strain>
    </source>
</reference>
<evidence type="ECO:0000313" key="5">
    <source>
        <dbReference type="Proteomes" id="UP000214646"/>
    </source>
</evidence>
<gene>
    <name evidence="4" type="ORF">FRUB_03916</name>
</gene>
<evidence type="ECO:0000313" key="4">
    <source>
        <dbReference type="EMBL" id="OWK41838.1"/>
    </source>
</evidence>
<dbReference type="Pfam" id="PF01168">
    <property type="entry name" value="Ala_racemase_N"/>
    <property type="match status" value="1"/>
</dbReference>
<dbReference type="InterPro" id="IPR001608">
    <property type="entry name" value="Ala_racemase_N"/>
</dbReference>
<accession>A0A225DTH3</accession>
<comment type="similarity">
    <text evidence="1">Belongs to the DSD1 family.</text>
</comment>
<dbReference type="PANTHER" id="PTHR28004">
    <property type="entry name" value="ZGC:162816-RELATED"/>
    <property type="match status" value="1"/>
</dbReference>
<evidence type="ECO:0000256" key="1">
    <source>
        <dbReference type="ARBA" id="ARBA00005323"/>
    </source>
</evidence>
<dbReference type="EMBL" id="NIDE01000005">
    <property type="protein sequence ID" value="OWK41838.1"/>
    <property type="molecule type" value="Genomic_DNA"/>
</dbReference>
<dbReference type="OrthoDB" id="9788869at2"/>
<name>A0A225DTH3_9BACT</name>
<dbReference type="SMART" id="SM01119">
    <property type="entry name" value="D-ser_dehydrat"/>
    <property type="match status" value="1"/>
</dbReference>
<dbReference type="PANTHER" id="PTHR28004:SF2">
    <property type="entry name" value="D-SERINE DEHYDRATASE"/>
    <property type="match status" value="1"/>
</dbReference>
<dbReference type="GO" id="GO:0008721">
    <property type="term" value="F:D-serine ammonia-lyase activity"/>
    <property type="evidence" value="ECO:0007669"/>
    <property type="project" value="TreeGrafter"/>
</dbReference>
<keyword evidence="2" id="KW-0456">Lyase</keyword>
<dbReference type="InterPro" id="IPR029066">
    <property type="entry name" value="PLP-binding_barrel"/>
</dbReference>
<organism evidence="4 5">
    <name type="scientific">Fimbriiglobus ruber</name>
    <dbReference type="NCBI Taxonomy" id="1908690"/>
    <lineage>
        <taxon>Bacteria</taxon>
        <taxon>Pseudomonadati</taxon>
        <taxon>Planctomycetota</taxon>
        <taxon>Planctomycetia</taxon>
        <taxon>Gemmatales</taxon>
        <taxon>Gemmataceae</taxon>
        <taxon>Fimbriiglobus</taxon>
    </lineage>
</organism>
<feature type="domain" description="D-serine dehydratase-like" evidence="3">
    <location>
        <begin position="264"/>
        <end position="354"/>
    </location>
</feature>
<dbReference type="Gene3D" id="3.20.20.10">
    <property type="entry name" value="Alanine racemase"/>
    <property type="match status" value="1"/>
</dbReference>
<protein>
    <submittedName>
        <fullName evidence="4">Type III PLP / low-specificity D-threonine aldolase</fullName>
    </submittedName>
</protein>
<dbReference type="Gene3D" id="2.40.37.20">
    <property type="entry name" value="D-serine dehydratase-like domain"/>
    <property type="match status" value="1"/>
</dbReference>
<comment type="caution">
    <text evidence="4">The sequence shown here is derived from an EMBL/GenBank/DDBJ whole genome shotgun (WGS) entry which is preliminary data.</text>
</comment>
<sequence>MPHPYQIADAAELFTPALVFFPALIRANIARVIELAGGPERLRPHVKTHKTREIARLQLESGVTKHKAATIAEAEMLADVGAPDVLLSYPLVGPNMRRLATLVTRFPGTAFSATIENKEAADDLARAAATAGRNIGFLVDLDVGQHRTGVAAGEAAAALYEYASRLPGLTAGGLHAYDGHNHQEGRADRETAARAGLAPVLELRAKLERRGLSVPRVIAGGTPTFPVYAAIRDVPGLECSPGTYVLHDHGYGSRYTDLTGVTPAAVLLTRVISRPTANRVTFDLGNKSVAADPLMVKRVHLLDVPEYTIVGHNEEHLIIETPHADRYRPGDLAYALPGHVCPTCALHREALTVENGRVTGRWAIAARDRVLTV</sequence>
<keyword evidence="5" id="KW-1185">Reference proteome</keyword>
<dbReference type="SUPFAM" id="SSF51419">
    <property type="entry name" value="PLP-binding barrel"/>
    <property type="match status" value="1"/>
</dbReference>
<dbReference type="AlphaFoldDB" id="A0A225DTH3"/>
<dbReference type="Proteomes" id="UP000214646">
    <property type="component" value="Unassembled WGS sequence"/>
</dbReference>
<dbReference type="InterPro" id="IPR042208">
    <property type="entry name" value="D-ser_dehydrat-like_sf"/>
</dbReference>
<dbReference type="InterPro" id="IPR051466">
    <property type="entry name" value="D-amino_acid_metab_enzyme"/>
</dbReference>
<dbReference type="GO" id="GO:0036088">
    <property type="term" value="P:D-serine catabolic process"/>
    <property type="evidence" value="ECO:0007669"/>
    <property type="project" value="TreeGrafter"/>
</dbReference>